<dbReference type="OrthoDB" id="1930760at2759"/>
<protein>
    <recommendedName>
        <fullName evidence="1">DSBA-like thioredoxin domain-containing protein</fullName>
    </recommendedName>
</protein>
<name>A0A086TAL1_HAPC1</name>
<evidence type="ECO:0000259" key="1">
    <source>
        <dbReference type="Pfam" id="PF01323"/>
    </source>
</evidence>
<dbReference type="GO" id="GO:0016491">
    <property type="term" value="F:oxidoreductase activity"/>
    <property type="evidence" value="ECO:0007669"/>
    <property type="project" value="InterPro"/>
</dbReference>
<evidence type="ECO:0000313" key="3">
    <source>
        <dbReference type="Proteomes" id="UP000029964"/>
    </source>
</evidence>
<accession>A0A086TAL1</accession>
<feature type="domain" description="DSBA-like thioredoxin" evidence="1">
    <location>
        <begin position="14"/>
        <end position="216"/>
    </location>
</feature>
<reference evidence="3" key="1">
    <citation type="journal article" date="2014" name="Genome Announc.">
        <title>Genome sequence and annotation of Acremonium chrysogenum, producer of the beta-lactam antibiotic cephalosporin C.</title>
        <authorList>
            <person name="Terfehr D."/>
            <person name="Dahlmann T.A."/>
            <person name="Specht T."/>
            <person name="Zadra I."/>
            <person name="Kuernsteiner H."/>
            <person name="Kueck U."/>
        </authorList>
    </citation>
    <scope>NUCLEOTIDE SEQUENCE [LARGE SCALE GENOMIC DNA]</scope>
    <source>
        <strain evidence="3">ATCC 11550 / CBS 779.69 / DSM 880 / IAM 14645 / JCM 23072 / IMI 49137</strain>
    </source>
</reference>
<comment type="caution">
    <text evidence="2">The sequence shown here is derived from an EMBL/GenBank/DDBJ whole genome shotgun (WGS) entry which is preliminary data.</text>
</comment>
<dbReference type="SUPFAM" id="SSF52833">
    <property type="entry name" value="Thioredoxin-like"/>
    <property type="match status" value="1"/>
</dbReference>
<dbReference type="PANTHER" id="PTHR13887:SF41">
    <property type="entry name" value="THIOREDOXIN SUPERFAMILY PROTEIN"/>
    <property type="match status" value="1"/>
</dbReference>
<dbReference type="CDD" id="cd03024">
    <property type="entry name" value="DsbA_FrnE"/>
    <property type="match status" value="1"/>
</dbReference>
<dbReference type="Proteomes" id="UP000029964">
    <property type="component" value="Unassembled WGS sequence"/>
</dbReference>
<dbReference type="Gene3D" id="3.40.30.10">
    <property type="entry name" value="Glutaredoxin"/>
    <property type="match status" value="1"/>
</dbReference>
<dbReference type="InterPro" id="IPR001853">
    <property type="entry name" value="DSBA-like_thioredoxin_dom"/>
</dbReference>
<proteinExistence type="predicted"/>
<evidence type="ECO:0000313" key="2">
    <source>
        <dbReference type="EMBL" id="KFH46393.1"/>
    </source>
</evidence>
<sequence>MALPRITEKILIRIEVHVDTLCPWCYIEKRSLDAAMRQFQDRHPGVEFEVLWRPFYLYPMLDAGCDKASFYEGHAKNNASPALQDKIRAAGTRHDITFRLSSGATGPSRNSHKLIALALQQRDPAAQARVVEHLFRGHFEQGRDLTDDDWLVGVGCEAAGLEAEDVRRALASDLAGLSVDDEVRCASVERGVRAVPCVTMQGRYRVGGYQEQGVFENLFDKILKNGGS</sequence>
<dbReference type="Pfam" id="PF01323">
    <property type="entry name" value="DSBA"/>
    <property type="match status" value="1"/>
</dbReference>
<dbReference type="AlphaFoldDB" id="A0A086TAL1"/>
<dbReference type="EMBL" id="JPKY01000020">
    <property type="protein sequence ID" value="KFH46393.1"/>
    <property type="molecule type" value="Genomic_DNA"/>
</dbReference>
<dbReference type="HOGENOM" id="CLU_069253_0_1_1"/>
<dbReference type="PANTHER" id="PTHR13887">
    <property type="entry name" value="GLUTATHIONE S-TRANSFERASE KAPPA"/>
    <property type="match status" value="1"/>
</dbReference>
<organism evidence="2 3">
    <name type="scientific">Hapsidospora chrysogenum (strain ATCC 11550 / CBS 779.69 / DSM 880 / IAM 14645 / JCM 23072 / IMI 49137)</name>
    <name type="common">Acremonium chrysogenum</name>
    <dbReference type="NCBI Taxonomy" id="857340"/>
    <lineage>
        <taxon>Eukaryota</taxon>
        <taxon>Fungi</taxon>
        <taxon>Dikarya</taxon>
        <taxon>Ascomycota</taxon>
        <taxon>Pezizomycotina</taxon>
        <taxon>Sordariomycetes</taxon>
        <taxon>Hypocreomycetidae</taxon>
        <taxon>Hypocreales</taxon>
        <taxon>Bionectriaceae</taxon>
        <taxon>Hapsidospora</taxon>
    </lineage>
</organism>
<dbReference type="InterPro" id="IPR036249">
    <property type="entry name" value="Thioredoxin-like_sf"/>
</dbReference>
<gene>
    <name evidence="2" type="ORF">ACRE_028140</name>
</gene>
<keyword evidence="3" id="KW-1185">Reference proteome</keyword>